<keyword evidence="1" id="KW-0378">Hydrolase</keyword>
<dbReference type="Gene3D" id="3.40.50.1820">
    <property type="entry name" value="alpha/beta hydrolase"/>
    <property type="match status" value="1"/>
</dbReference>
<proteinExistence type="predicted"/>
<dbReference type="Proteomes" id="UP000663722">
    <property type="component" value="Chromosome"/>
</dbReference>
<dbReference type="KEGG" id="dmm:dnm_004080"/>
<name>A0A975BF92_9BACT</name>
<dbReference type="SUPFAM" id="SSF53474">
    <property type="entry name" value="alpha/beta-Hydrolases"/>
    <property type="match status" value="1"/>
</dbReference>
<protein>
    <submittedName>
        <fullName evidence="1">Alpha/beta hydrolase fold-containing</fullName>
    </submittedName>
</protein>
<dbReference type="GO" id="GO:0016787">
    <property type="term" value="F:hydrolase activity"/>
    <property type="evidence" value="ECO:0007669"/>
    <property type="project" value="UniProtKB-KW"/>
</dbReference>
<dbReference type="EMBL" id="CP061800">
    <property type="protein sequence ID" value="QTA84412.1"/>
    <property type="molecule type" value="Genomic_DNA"/>
</dbReference>
<dbReference type="InterPro" id="IPR029058">
    <property type="entry name" value="AB_hydrolase_fold"/>
</dbReference>
<dbReference type="AlphaFoldDB" id="A0A975BF92"/>
<evidence type="ECO:0000313" key="1">
    <source>
        <dbReference type="EMBL" id="QTA84412.1"/>
    </source>
</evidence>
<sequence>MPYFIYNNHRLFYREQGNGQLLLILPGNTASSACLQSELEYFGRHYHVVSFDFMGTGRSDRMSSWPEDWWKQGADQAAALLDHLGTDS</sequence>
<dbReference type="RefSeq" id="WP_207680907.1">
    <property type="nucleotide sequence ID" value="NZ_CP061800.1"/>
</dbReference>
<accession>A0A975BF92</accession>
<organism evidence="1 2">
    <name type="scientific">Desulfonema magnum</name>
    <dbReference type="NCBI Taxonomy" id="45655"/>
    <lineage>
        <taxon>Bacteria</taxon>
        <taxon>Pseudomonadati</taxon>
        <taxon>Thermodesulfobacteriota</taxon>
        <taxon>Desulfobacteria</taxon>
        <taxon>Desulfobacterales</taxon>
        <taxon>Desulfococcaceae</taxon>
        <taxon>Desulfonema</taxon>
    </lineage>
</organism>
<reference evidence="1" key="1">
    <citation type="journal article" date="2021" name="Microb. Physiol.">
        <title>Proteogenomic Insights into the Physiology of Marine, Sulfate-Reducing, Filamentous Desulfonema limicola and Desulfonema magnum.</title>
        <authorList>
            <person name="Schnaars V."/>
            <person name="Wohlbrand L."/>
            <person name="Scheve S."/>
            <person name="Hinrichs C."/>
            <person name="Reinhardt R."/>
            <person name="Rabus R."/>
        </authorList>
    </citation>
    <scope>NUCLEOTIDE SEQUENCE</scope>
    <source>
        <strain evidence="1">4be13</strain>
    </source>
</reference>
<gene>
    <name evidence="1" type="ORF">dnm_004080</name>
</gene>
<keyword evidence="2" id="KW-1185">Reference proteome</keyword>
<evidence type="ECO:0000313" key="2">
    <source>
        <dbReference type="Proteomes" id="UP000663722"/>
    </source>
</evidence>